<gene>
    <name evidence="1" type="ORF">K435DRAFT_650011</name>
</gene>
<name>A0A4S8MMW1_DENBC</name>
<evidence type="ECO:0000313" key="2">
    <source>
        <dbReference type="Proteomes" id="UP000297245"/>
    </source>
</evidence>
<dbReference type="InterPro" id="IPR015943">
    <property type="entry name" value="WD40/YVTN_repeat-like_dom_sf"/>
</dbReference>
<dbReference type="Proteomes" id="UP000297245">
    <property type="component" value="Unassembled WGS sequence"/>
</dbReference>
<dbReference type="Gene3D" id="2.130.10.10">
    <property type="entry name" value="YVTN repeat-like/Quinoprotein amine dehydrogenase"/>
    <property type="match status" value="1"/>
</dbReference>
<dbReference type="InterPro" id="IPR001680">
    <property type="entry name" value="WD40_rpt"/>
</dbReference>
<dbReference type="EMBL" id="ML179060">
    <property type="protein sequence ID" value="THV04112.1"/>
    <property type="molecule type" value="Genomic_DNA"/>
</dbReference>
<evidence type="ECO:0000313" key="1">
    <source>
        <dbReference type="EMBL" id="THV04112.1"/>
    </source>
</evidence>
<dbReference type="AlphaFoldDB" id="A0A4S8MMW1"/>
<dbReference type="InterPro" id="IPR036322">
    <property type="entry name" value="WD40_repeat_dom_sf"/>
</dbReference>
<dbReference type="OrthoDB" id="2654453at2759"/>
<dbReference type="Pfam" id="PF00400">
    <property type="entry name" value="WD40"/>
    <property type="match status" value="1"/>
</dbReference>
<dbReference type="SMART" id="SM00320">
    <property type="entry name" value="WD40"/>
    <property type="match status" value="2"/>
</dbReference>
<protein>
    <submittedName>
        <fullName evidence="1">WD40 repeat-like protein</fullName>
    </submittedName>
</protein>
<dbReference type="SUPFAM" id="SSF50978">
    <property type="entry name" value="WD40 repeat-like"/>
    <property type="match status" value="1"/>
</dbReference>
<proteinExistence type="predicted"/>
<sequence length="349" mass="38506">MPKTKRPFSETKQYTLSHTLYGHDGPVLCVAAHQDGTYVAAGGKSSLLSSPNDLTEIFTFLGPKGTTLWQLPAVNCLETPVGSGDRGFTTSIVWITLADNADDGLAYGTDEGYLCIWKRNKNESKFSEVFCRRLLGEIEAQEISSIAYNSSSHQLIVGHRSQVVHRFLIDGSMLPREIKSVSLEDHHPQALAFGHSGVNGVELWSFGRDDGQIHVVDERGNVLKTHRTGIVTGDAVINVKDDIFAVDDTAQGIALYQMSSCERIKTFDVPKKVARRSRNITFHDQSTALVSGSDHGSVYIFERRLGTIRDVLHTGADDWVQSTTVSFCNSVVKEVCSPLLYGYFSLFRS</sequence>
<keyword evidence="2" id="KW-1185">Reference proteome</keyword>
<accession>A0A4S8MMW1</accession>
<organism evidence="1 2">
    <name type="scientific">Dendrothele bispora (strain CBS 962.96)</name>
    <dbReference type="NCBI Taxonomy" id="1314807"/>
    <lineage>
        <taxon>Eukaryota</taxon>
        <taxon>Fungi</taxon>
        <taxon>Dikarya</taxon>
        <taxon>Basidiomycota</taxon>
        <taxon>Agaricomycotina</taxon>
        <taxon>Agaricomycetes</taxon>
        <taxon>Agaricomycetidae</taxon>
        <taxon>Agaricales</taxon>
        <taxon>Agaricales incertae sedis</taxon>
        <taxon>Dendrothele</taxon>
    </lineage>
</organism>
<reference evidence="1 2" key="1">
    <citation type="journal article" date="2019" name="Nat. Ecol. Evol.">
        <title>Megaphylogeny resolves global patterns of mushroom evolution.</title>
        <authorList>
            <person name="Varga T."/>
            <person name="Krizsan K."/>
            <person name="Foldi C."/>
            <person name="Dima B."/>
            <person name="Sanchez-Garcia M."/>
            <person name="Sanchez-Ramirez S."/>
            <person name="Szollosi G.J."/>
            <person name="Szarkandi J.G."/>
            <person name="Papp V."/>
            <person name="Albert L."/>
            <person name="Andreopoulos W."/>
            <person name="Angelini C."/>
            <person name="Antonin V."/>
            <person name="Barry K.W."/>
            <person name="Bougher N.L."/>
            <person name="Buchanan P."/>
            <person name="Buyck B."/>
            <person name="Bense V."/>
            <person name="Catcheside P."/>
            <person name="Chovatia M."/>
            <person name="Cooper J."/>
            <person name="Damon W."/>
            <person name="Desjardin D."/>
            <person name="Finy P."/>
            <person name="Geml J."/>
            <person name="Haridas S."/>
            <person name="Hughes K."/>
            <person name="Justo A."/>
            <person name="Karasinski D."/>
            <person name="Kautmanova I."/>
            <person name="Kiss B."/>
            <person name="Kocsube S."/>
            <person name="Kotiranta H."/>
            <person name="LaButti K.M."/>
            <person name="Lechner B.E."/>
            <person name="Liimatainen K."/>
            <person name="Lipzen A."/>
            <person name="Lukacs Z."/>
            <person name="Mihaltcheva S."/>
            <person name="Morgado L.N."/>
            <person name="Niskanen T."/>
            <person name="Noordeloos M.E."/>
            <person name="Ohm R.A."/>
            <person name="Ortiz-Santana B."/>
            <person name="Ovrebo C."/>
            <person name="Racz N."/>
            <person name="Riley R."/>
            <person name="Savchenko A."/>
            <person name="Shiryaev A."/>
            <person name="Soop K."/>
            <person name="Spirin V."/>
            <person name="Szebenyi C."/>
            <person name="Tomsovsky M."/>
            <person name="Tulloss R.E."/>
            <person name="Uehling J."/>
            <person name="Grigoriev I.V."/>
            <person name="Vagvolgyi C."/>
            <person name="Papp T."/>
            <person name="Martin F.M."/>
            <person name="Miettinen O."/>
            <person name="Hibbett D.S."/>
            <person name="Nagy L.G."/>
        </authorList>
    </citation>
    <scope>NUCLEOTIDE SEQUENCE [LARGE SCALE GENOMIC DNA]</scope>
    <source>
        <strain evidence="1 2">CBS 962.96</strain>
    </source>
</reference>